<comment type="subcellular location">
    <subcellularLocation>
        <location evidence="1 6">Cell membrane</location>
        <topology evidence="1 6">Multi-pass membrane protein</topology>
    </subcellularLocation>
</comment>
<dbReference type="PANTHER" id="PTHR12677:SF49">
    <property type="entry name" value="TVP38_TMEM64 FAMILY MEMBRANE PROTEIN"/>
    <property type="match status" value="1"/>
</dbReference>
<dbReference type="eggNOG" id="COG0398">
    <property type="taxonomic scope" value="Bacteria"/>
</dbReference>
<evidence type="ECO:0000256" key="1">
    <source>
        <dbReference type="ARBA" id="ARBA00004651"/>
    </source>
</evidence>
<dbReference type="AlphaFoldDB" id="D0BN42"/>
<keyword evidence="5 6" id="KW-0472">Membrane</keyword>
<dbReference type="GO" id="GO:0005886">
    <property type="term" value="C:plasma membrane"/>
    <property type="evidence" value="ECO:0007669"/>
    <property type="project" value="UniProtKB-SubCell"/>
</dbReference>
<reference evidence="8" key="2">
    <citation type="submission" date="2011-10" db="EMBL/GenBank/DDBJ databases">
        <title>The Genome Sequence of Granulicatella elegans ATCC 700633.</title>
        <authorList>
            <consortium name="The Broad Institute Genome Sequencing Platform"/>
            <consortium name="The Broad Institute Genome Sequencing Center for Infectious Disease"/>
            <person name="Earl A."/>
            <person name="Ward D."/>
            <person name="Feldgarden M."/>
            <person name="Gevers D."/>
            <person name="Sibley C.D."/>
            <person name="Field T.R."/>
            <person name="Grinwis M."/>
            <person name="Eshaghurshan C.S."/>
            <person name="Surette M.G."/>
            <person name="Young S.K."/>
            <person name="Zeng Q."/>
            <person name="Gargeya S."/>
            <person name="Fitzgerald M."/>
            <person name="Haas B."/>
            <person name="Abouelleil A."/>
            <person name="Alvarado L."/>
            <person name="Arachchi H.M."/>
            <person name="Berlin A."/>
            <person name="Brown A."/>
            <person name="Chapman S.B."/>
            <person name="Chen Z."/>
            <person name="Dunbar C."/>
            <person name="Freedman E."/>
            <person name="Gearin G."/>
            <person name="Goldberg J."/>
            <person name="Griggs A."/>
            <person name="Gujja S."/>
            <person name="Heiman D."/>
            <person name="Howarth C."/>
            <person name="Larson L."/>
            <person name="Lui A."/>
            <person name="MacDonald P.J.P."/>
            <person name="Montmayeur A."/>
            <person name="Murphy C."/>
            <person name="Neiman D."/>
            <person name="Pearson M."/>
            <person name="Priest M."/>
            <person name="Roberts A."/>
            <person name="Saif S."/>
            <person name="Shea T."/>
            <person name="Shenoy N."/>
            <person name="Sisk P."/>
            <person name="Stolte C."/>
            <person name="Sykes S."/>
            <person name="Wortman J."/>
            <person name="Nusbaum C."/>
            <person name="Birren B."/>
        </authorList>
    </citation>
    <scope>NUCLEOTIDE SEQUENCE [LARGE SCALE GENOMIC DNA]</scope>
    <source>
        <strain evidence="8">ATCC 700633</strain>
    </source>
</reference>
<keyword evidence="4 6" id="KW-1133">Transmembrane helix</keyword>
<evidence type="ECO:0000259" key="7">
    <source>
        <dbReference type="Pfam" id="PF09335"/>
    </source>
</evidence>
<dbReference type="EMBL" id="ACRF02000003">
    <property type="protein sequence ID" value="EEW92532.1"/>
    <property type="molecule type" value="Genomic_DNA"/>
</dbReference>
<feature type="transmembrane region" description="Helical" evidence="6">
    <location>
        <begin position="12"/>
        <end position="33"/>
    </location>
</feature>
<dbReference type="InterPro" id="IPR032816">
    <property type="entry name" value="VTT_dom"/>
</dbReference>
<name>D0BN42_9LACT</name>
<comment type="similarity">
    <text evidence="6">Belongs to the TVP38/TMEM64 family.</text>
</comment>
<evidence type="ECO:0000256" key="4">
    <source>
        <dbReference type="ARBA" id="ARBA00022989"/>
    </source>
</evidence>
<keyword evidence="2 6" id="KW-1003">Cell membrane</keyword>
<evidence type="ECO:0000313" key="9">
    <source>
        <dbReference type="Proteomes" id="UP000002939"/>
    </source>
</evidence>
<keyword evidence="9" id="KW-1185">Reference proteome</keyword>
<feature type="transmembrane region" description="Helical" evidence="6">
    <location>
        <begin position="53"/>
        <end position="72"/>
    </location>
</feature>
<evidence type="ECO:0000256" key="3">
    <source>
        <dbReference type="ARBA" id="ARBA00022692"/>
    </source>
</evidence>
<feature type="domain" description="VTT" evidence="7">
    <location>
        <begin position="72"/>
        <end position="189"/>
    </location>
</feature>
<feature type="transmembrane region" description="Helical" evidence="6">
    <location>
        <begin position="142"/>
        <end position="164"/>
    </location>
</feature>
<dbReference type="HOGENOM" id="CLU_038944_5_2_9"/>
<comment type="caution">
    <text evidence="8">The sequence shown here is derived from an EMBL/GenBank/DDBJ whole genome shotgun (WGS) entry which is preliminary data.</text>
</comment>
<dbReference type="Pfam" id="PF09335">
    <property type="entry name" value="VTT_dom"/>
    <property type="match status" value="1"/>
</dbReference>
<dbReference type="OrthoDB" id="371137at2"/>
<evidence type="ECO:0000256" key="6">
    <source>
        <dbReference type="RuleBase" id="RU366058"/>
    </source>
</evidence>
<dbReference type="PANTHER" id="PTHR12677">
    <property type="entry name" value="GOLGI APPARATUS MEMBRANE PROTEIN TVP38-RELATED"/>
    <property type="match status" value="1"/>
</dbReference>
<dbReference type="RefSeq" id="WP_006703653.1">
    <property type="nucleotide sequence ID" value="NZ_KI391971.1"/>
</dbReference>
<dbReference type="STRING" id="626369.HMPREF0446_01377"/>
<evidence type="ECO:0000313" key="8">
    <source>
        <dbReference type="EMBL" id="EEW92532.1"/>
    </source>
</evidence>
<evidence type="ECO:0000256" key="5">
    <source>
        <dbReference type="ARBA" id="ARBA00023136"/>
    </source>
</evidence>
<gene>
    <name evidence="8" type="ORF">HMPREF0446_01377</name>
</gene>
<dbReference type="InterPro" id="IPR015414">
    <property type="entry name" value="TMEM64"/>
</dbReference>
<proteinExistence type="inferred from homology"/>
<sequence>MNKTNAIALNRKIIQVLTVGGILLTIYLGYIIAKHHYFEVGGAFQQLVGNWGMYGVLFFIFIQIVQVVYPIIPGGLTCVVGHIVFGPLYGFIYNFIGIMIGSMINFWLARRYGETVVQAFVSQATYDKYISYLNDGKKFERFFFWALVLPGFPDDFLCMVAGLGKMTFKNFVAICLVAKPVTLYVYTLIAAEGVQVLFKWIQG</sequence>
<reference evidence="8" key="1">
    <citation type="submission" date="2009-09" db="EMBL/GenBank/DDBJ databases">
        <authorList>
            <consortium name="The Broad Institute Genome Sequencing Platform"/>
            <person name="Ward D."/>
            <person name="Feldgarden M."/>
            <person name="Earl A."/>
            <person name="Young S.K."/>
            <person name="Zeng Q."/>
            <person name="Koehrsen M."/>
            <person name="Alvarado L."/>
            <person name="Berlin A."/>
            <person name="Bochicchio J."/>
            <person name="Borenstein D."/>
            <person name="Chapman S.B."/>
            <person name="Chen Z."/>
            <person name="Engels R."/>
            <person name="Freedman E."/>
            <person name="Gellesch M."/>
            <person name="Goldberg J."/>
            <person name="Griggs A."/>
            <person name="Gujja S."/>
            <person name="Heilman E."/>
            <person name="Heiman D."/>
            <person name="Hepburn T."/>
            <person name="Howarth C."/>
            <person name="Jen D."/>
            <person name="Larson L."/>
            <person name="Lewis B."/>
            <person name="Mehta T."/>
            <person name="Park D."/>
            <person name="Pearson M."/>
            <person name="Roberts A."/>
            <person name="Saif S."/>
            <person name="Shea T."/>
            <person name="Shenoy N."/>
            <person name="Sisk P."/>
            <person name="Stolte C."/>
            <person name="Sykes S."/>
            <person name="Thomson T."/>
            <person name="Walk T."/>
            <person name="White J."/>
            <person name="Yandava C."/>
            <person name="Sibley C.D."/>
            <person name="Field T.R."/>
            <person name="Grinwis M."/>
            <person name="Eshaghurshan C.S."/>
            <person name="Surette M.G."/>
            <person name="Haas B."/>
            <person name="Nusbaum C."/>
            <person name="Birren B."/>
        </authorList>
    </citation>
    <scope>NUCLEOTIDE SEQUENCE [LARGE SCALE GENOMIC DNA]</scope>
    <source>
        <strain evidence="8">ATCC 700633</strain>
    </source>
</reference>
<feature type="transmembrane region" description="Helical" evidence="6">
    <location>
        <begin position="84"/>
        <end position="108"/>
    </location>
</feature>
<feature type="transmembrane region" description="Helical" evidence="6">
    <location>
        <begin position="171"/>
        <end position="191"/>
    </location>
</feature>
<keyword evidence="3 6" id="KW-0812">Transmembrane</keyword>
<accession>D0BN42</accession>
<dbReference type="Proteomes" id="UP000002939">
    <property type="component" value="Unassembled WGS sequence"/>
</dbReference>
<protein>
    <recommendedName>
        <fullName evidence="6">TVP38/TMEM64 family membrane protein</fullName>
    </recommendedName>
</protein>
<evidence type="ECO:0000256" key="2">
    <source>
        <dbReference type="ARBA" id="ARBA00022475"/>
    </source>
</evidence>
<organism evidence="8 9">
    <name type="scientific">Granulicatella elegans ATCC 700633</name>
    <dbReference type="NCBI Taxonomy" id="626369"/>
    <lineage>
        <taxon>Bacteria</taxon>
        <taxon>Bacillati</taxon>
        <taxon>Bacillota</taxon>
        <taxon>Bacilli</taxon>
        <taxon>Lactobacillales</taxon>
        <taxon>Carnobacteriaceae</taxon>
        <taxon>Granulicatella</taxon>
    </lineage>
</organism>